<proteinExistence type="predicted"/>
<dbReference type="AlphaFoldDB" id="G3I5X2"/>
<name>G3I5X2_CRIGR</name>
<keyword evidence="1" id="KW-0732">Signal</keyword>
<feature type="signal peptide" evidence="1">
    <location>
        <begin position="1"/>
        <end position="16"/>
    </location>
</feature>
<dbReference type="InParanoid" id="G3I5X2"/>
<gene>
    <name evidence="2" type="ORF">I79_018883</name>
</gene>
<protein>
    <submittedName>
        <fullName evidence="2">Uncharacterized protein</fullName>
    </submittedName>
</protein>
<reference evidence="3" key="1">
    <citation type="journal article" date="2011" name="Nat. Biotechnol.">
        <title>The genomic sequence of the Chinese hamster ovary (CHO)-K1 cell line.</title>
        <authorList>
            <person name="Xu X."/>
            <person name="Nagarajan H."/>
            <person name="Lewis N.E."/>
            <person name="Pan S."/>
            <person name="Cai Z."/>
            <person name="Liu X."/>
            <person name="Chen W."/>
            <person name="Xie M."/>
            <person name="Wang W."/>
            <person name="Hammond S."/>
            <person name="Andersen M.R."/>
            <person name="Neff N."/>
            <person name="Passarelli B."/>
            <person name="Koh W."/>
            <person name="Fan H.C."/>
            <person name="Wang J."/>
            <person name="Gui Y."/>
            <person name="Lee K.H."/>
            <person name="Betenbaugh M.J."/>
            <person name="Quake S.R."/>
            <person name="Famili I."/>
            <person name="Palsson B.O."/>
            <person name="Wang J."/>
        </authorList>
    </citation>
    <scope>NUCLEOTIDE SEQUENCE [LARGE SCALE GENOMIC DNA]</scope>
    <source>
        <strain evidence="3">CHO K1 cell line</strain>
    </source>
</reference>
<sequence>MTWILYCLGVTSSIYCLQPFCPRIPARTLRTQALCLPVPVTWQNALGQYPGQPRGPWLRSLHAGAKDPL</sequence>
<feature type="chain" id="PRO_5003444989" evidence="1">
    <location>
        <begin position="17"/>
        <end position="69"/>
    </location>
</feature>
<dbReference type="Proteomes" id="UP000001075">
    <property type="component" value="Unassembled WGS sequence"/>
</dbReference>
<evidence type="ECO:0000256" key="1">
    <source>
        <dbReference type="SAM" id="SignalP"/>
    </source>
</evidence>
<evidence type="ECO:0000313" key="2">
    <source>
        <dbReference type="EMBL" id="EGW12843.1"/>
    </source>
</evidence>
<organism evidence="2 3">
    <name type="scientific">Cricetulus griseus</name>
    <name type="common">Chinese hamster</name>
    <name type="synonym">Cricetulus barabensis griseus</name>
    <dbReference type="NCBI Taxonomy" id="10029"/>
    <lineage>
        <taxon>Eukaryota</taxon>
        <taxon>Metazoa</taxon>
        <taxon>Chordata</taxon>
        <taxon>Craniata</taxon>
        <taxon>Vertebrata</taxon>
        <taxon>Euteleostomi</taxon>
        <taxon>Mammalia</taxon>
        <taxon>Eutheria</taxon>
        <taxon>Euarchontoglires</taxon>
        <taxon>Glires</taxon>
        <taxon>Rodentia</taxon>
        <taxon>Myomorpha</taxon>
        <taxon>Muroidea</taxon>
        <taxon>Cricetidae</taxon>
        <taxon>Cricetinae</taxon>
        <taxon>Cricetulus</taxon>
    </lineage>
</organism>
<accession>G3I5X2</accession>
<evidence type="ECO:0000313" key="3">
    <source>
        <dbReference type="Proteomes" id="UP000001075"/>
    </source>
</evidence>
<dbReference type="EMBL" id="JH001324">
    <property type="protein sequence ID" value="EGW12843.1"/>
    <property type="molecule type" value="Genomic_DNA"/>
</dbReference>